<evidence type="ECO:0000256" key="7">
    <source>
        <dbReference type="ARBA" id="ARBA00022723"/>
    </source>
</evidence>
<evidence type="ECO:0000256" key="8">
    <source>
        <dbReference type="ARBA" id="ARBA00023002"/>
    </source>
</evidence>
<evidence type="ECO:0000256" key="4">
    <source>
        <dbReference type="ARBA" id="ARBA00014281"/>
    </source>
</evidence>
<dbReference type="InterPro" id="IPR012837">
    <property type="entry name" value="NrdG"/>
</dbReference>
<dbReference type="KEGG" id="pdis:D8B20_02305"/>
<dbReference type="PANTHER" id="PTHR30352:SF2">
    <property type="entry name" value="ANAEROBIC RIBONUCLEOSIDE-TRIPHOSPHATE REDUCTASE-ACTIVATING PROTEIN"/>
    <property type="match status" value="1"/>
</dbReference>
<dbReference type="GO" id="GO:0051539">
    <property type="term" value="F:4 iron, 4 sulfur cluster binding"/>
    <property type="evidence" value="ECO:0007669"/>
    <property type="project" value="UniProtKB-KW"/>
</dbReference>
<dbReference type="InterPro" id="IPR013785">
    <property type="entry name" value="Aldolase_TIM"/>
</dbReference>
<evidence type="ECO:0000256" key="6">
    <source>
        <dbReference type="ARBA" id="ARBA00022691"/>
    </source>
</evidence>
<evidence type="ECO:0000256" key="5">
    <source>
        <dbReference type="ARBA" id="ARBA00022485"/>
    </source>
</evidence>
<evidence type="ECO:0000256" key="3">
    <source>
        <dbReference type="ARBA" id="ARBA00009777"/>
    </source>
</evidence>
<reference evidence="14 15" key="1">
    <citation type="submission" date="2018-10" db="EMBL/GenBank/DDBJ databases">
        <title>Genome Sequencing of Pantoea dispersa DSM 32899.</title>
        <authorList>
            <person name="Nawrath M."/>
            <person name="Ottenheim C."/>
            <person name="Wilm A."/>
            <person name="Zimmermann W."/>
            <person name="Wu J.C."/>
        </authorList>
    </citation>
    <scope>NUCLEOTIDE SEQUENCE [LARGE SCALE GENOMIC DNA]</scope>
    <source>
        <strain evidence="14 15">DSM 32899</strain>
    </source>
</reference>
<evidence type="ECO:0000256" key="2">
    <source>
        <dbReference type="ARBA" id="ARBA00003852"/>
    </source>
</evidence>
<dbReference type="InterPro" id="IPR001989">
    <property type="entry name" value="Radical_activat_CS"/>
</dbReference>
<dbReference type="EMBL" id="CP032702">
    <property type="protein sequence ID" value="QDY40809.1"/>
    <property type="molecule type" value="Genomic_DNA"/>
</dbReference>
<dbReference type="PANTHER" id="PTHR30352">
    <property type="entry name" value="PYRUVATE FORMATE-LYASE-ACTIVATING ENZYME"/>
    <property type="match status" value="1"/>
</dbReference>
<comment type="similarity">
    <text evidence="3 12">Belongs to the organic radical-activating enzymes family.</text>
</comment>
<comment type="catalytic activity">
    <reaction evidence="11">
        <text>glycyl-[protein] + reduced [flavodoxin] + S-adenosyl-L-methionine = glycin-2-yl radical-[protein] + semiquinone [flavodoxin] + 5'-deoxyadenosine + L-methionine + H(+)</text>
        <dbReference type="Rhea" id="RHEA:61976"/>
        <dbReference type="Rhea" id="RHEA-COMP:10622"/>
        <dbReference type="Rhea" id="RHEA-COMP:14480"/>
        <dbReference type="Rhea" id="RHEA-COMP:15993"/>
        <dbReference type="Rhea" id="RHEA-COMP:15994"/>
        <dbReference type="ChEBI" id="CHEBI:15378"/>
        <dbReference type="ChEBI" id="CHEBI:17319"/>
        <dbReference type="ChEBI" id="CHEBI:29947"/>
        <dbReference type="ChEBI" id="CHEBI:32722"/>
        <dbReference type="ChEBI" id="CHEBI:57618"/>
        <dbReference type="ChEBI" id="CHEBI:57844"/>
        <dbReference type="ChEBI" id="CHEBI:59789"/>
        <dbReference type="ChEBI" id="CHEBI:140311"/>
    </reaction>
</comment>
<gene>
    <name evidence="14" type="ORF">D8B20_02305</name>
</gene>
<feature type="compositionally biased region" description="Basic and acidic residues" evidence="13">
    <location>
        <begin position="157"/>
        <end position="183"/>
    </location>
</feature>
<evidence type="ECO:0000256" key="1">
    <source>
        <dbReference type="ARBA" id="ARBA00001966"/>
    </source>
</evidence>
<keyword evidence="10" id="KW-0411">Iron-sulfur</keyword>
<sequence>MNIQRYYAVDVVNGPGTRCTLFVSGCEHQCRGCYNQSTWRPDAGVPFTLAMEEQLIADLNDRRIPRQGLSLSGGDPLHPRNVPHIRRLVKRVRRECPDKDIWLWTGYQRAELNAAQRAVVAEIDVLIDGRFIEAEKDARLPWRGSRNQQIWYLRQPQGERAESDTAEHHAEECDAQRPRRESPVQHQQRGHADRG</sequence>
<dbReference type="Proteomes" id="UP000319411">
    <property type="component" value="Chromosome"/>
</dbReference>
<dbReference type="PIRSF" id="PIRSF000368">
    <property type="entry name" value="NrdG"/>
    <property type="match status" value="1"/>
</dbReference>
<evidence type="ECO:0000256" key="13">
    <source>
        <dbReference type="SAM" id="MobiDB-lite"/>
    </source>
</evidence>
<keyword evidence="8 12" id="KW-0560">Oxidoreductase</keyword>
<protein>
    <recommendedName>
        <fullName evidence="4 12">Anaerobic ribonucleoside-triphosphate reductase-activating protein</fullName>
        <ecNumber evidence="12">1.97.1.-</ecNumber>
    </recommendedName>
</protein>
<dbReference type="PROSITE" id="PS01087">
    <property type="entry name" value="RADICAL_ACTIVATING"/>
    <property type="match status" value="1"/>
</dbReference>
<dbReference type="SFLD" id="SFLDG01063">
    <property type="entry name" value="activating_enzymes__group_1"/>
    <property type="match status" value="1"/>
</dbReference>
<evidence type="ECO:0000256" key="11">
    <source>
        <dbReference type="ARBA" id="ARBA00047365"/>
    </source>
</evidence>
<organism evidence="14 15">
    <name type="scientific">Candidatus Pantoea soli</name>
    <dbReference type="NCBI Taxonomy" id="3098669"/>
    <lineage>
        <taxon>Bacteria</taxon>
        <taxon>Pseudomonadati</taxon>
        <taxon>Pseudomonadota</taxon>
        <taxon>Gammaproteobacteria</taxon>
        <taxon>Enterobacterales</taxon>
        <taxon>Erwiniaceae</taxon>
        <taxon>Pantoea</taxon>
    </lineage>
</organism>
<name>A0A518X9E5_9GAMM</name>
<dbReference type="SFLD" id="SFLDF00299">
    <property type="entry name" value="anaerobic_ribonucleoside-triph"/>
    <property type="match status" value="1"/>
</dbReference>
<evidence type="ECO:0000313" key="15">
    <source>
        <dbReference type="Proteomes" id="UP000319411"/>
    </source>
</evidence>
<dbReference type="CDD" id="cd01335">
    <property type="entry name" value="Radical_SAM"/>
    <property type="match status" value="1"/>
</dbReference>
<dbReference type="GO" id="GO:0043365">
    <property type="term" value="F:[formate-C-acetyltransferase]-activating enzyme activity"/>
    <property type="evidence" value="ECO:0007669"/>
    <property type="project" value="InterPro"/>
</dbReference>
<dbReference type="Pfam" id="PF13353">
    <property type="entry name" value="Fer4_12"/>
    <property type="match status" value="1"/>
</dbReference>
<dbReference type="NCBIfam" id="NF008335">
    <property type="entry name" value="PRK11121.1"/>
    <property type="match status" value="1"/>
</dbReference>
<evidence type="ECO:0000256" key="10">
    <source>
        <dbReference type="ARBA" id="ARBA00023014"/>
    </source>
</evidence>
<dbReference type="GO" id="GO:0004748">
    <property type="term" value="F:ribonucleoside-diphosphate reductase activity, thioredoxin disulfide as acceptor"/>
    <property type="evidence" value="ECO:0007669"/>
    <property type="project" value="TreeGrafter"/>
</dbReference>
<dbReference type="SUPFAM" id="SSF102114">
    <property type="entry name" value="Radical SAM enzymes"/>
    <property type="match status" value="1"/>
</dbReference>
<proteinExistence type="inferred from homology"/>
<dbReference type="NCBIfam" id="TIGR02491">
    <property type="entry name" value="NrdG"/>
    <property type="match status" value="1"/>
</dbReference>
<dbReference type="EC" id="1.97.1.-" evidence="12"/>
<evidence type="ECO:0000313" key="14">
    <source>
        <dbReference type="EMBL" id="QDY40809.1"/>
    </source>
</evidence>
<dbReference type="InterPro" id="IPR034457">
    <property type="entry name" value="Organic_radical-activating"/>
</dbReference>
<keyword evidence="15" id="KW-1185">Reference proteome</keyword>
<dbReference type="SFLD" id="SFLDG01066">
    <property type="entry name" value="organic_radical-activating_enz"/>
    <property type="match status" value="1"/>
</dbReference>
<dbReference type="GO" id="GO:0046872">
    <property type="term" value="F:metal ion binding"/>
    <property type="evidence" value="ECO:0007669"/>
    <property type="project" value="UniProtKB-KW"/>
</dbReference>
<accession>A0A518X9E5</accession>
<dbReference type="InterPro" id="IPR007197">
    <property type="entry name" value="rSAM"/>
</dbReference>
<comment type="cofactor">
    <cofactor evidence="1">
        <name>[4Fe-4S] cluster</name>
        <dbReference type="ChEBI" id="CHEBI:49883"/>
    </cofactor>
</comment>
<keyword evidence="5" id="KW-0004">4Fe-4S</keyword>
<comment type="function">
    <text evidence="2 12">Activation of anaerobic ribonucleoside-triphosphate reductase under anaerobic conditions by generation of an organic free radical, using S-adenosylmethionine and reduced flavodoxin as cosubstrates to produce 5'-deoxy-adenosine.</text>
</comment>
<dbReference type="SFLD" id="SFLDS00029">
    <property type="entry name" value="Radical_SAM"/>
    <property type="match status" value="1"/>
</dbReference>
<feature type="region of interest" description="Disordered" evidence="13">
    <location>
        <begin position="155"/>
        <end position="195"/>
    </location>
</feature>
<keyword evidence="6" id="KW-0949">S-adenosyl-L-methionine</keyword>
<keyword evidence="9" id="KW-0408">Iron</keyword>
<dbReference type="AlphaFoldDB" id="A0A518X9E5"/>
<keyword evidence="7" id="KW-0479">Metal-binding</keyword>
<evidence type="ECO:0000256" key="9">
    <source>
        <dbReference type="ARBA" id="ARBA00023004"/>
    </source>
</evidence>
<dbReference type="Gene3D" id="3.20.20.70">
    <property type="entry name" value="Aldolase class I"/>
    <property type="match status" value="1"/>
</dbReference>
<dbReference type="OrthoDB" id="9782387at2"/>
<evidence type="ECO:0000256" key="12">
    <source>
        <dbReference type="PIRNR" id="PIRNR000368"/>
    </source>
</evidence>
<dbReference type="InterPro" id="IPR058240">
    <property type="entry name" value="rSAM_sf"/>
</dbReference>